<feature type="region of interest" description="Disordered" evidence="1">
    <location>
        <begin position="239"/>
        <end position="264"/>
    </location>
</feature>
<gene>
    <name evidence="2" type="ORF">PCL_02595</name>
</gene>
<accession>A0A2U3DZK3</accession>
<feature type="compositionally biased region" description="Basic and acidic residues" evidence="1">
    <location>
        <begin position="239"/>
        <end position="251"/>
    </location>
</feature>
<dbReference type="Proteomes" id="UP000245956">
    <property type="component" value="Unassembled WGS sequence"/>
</dbReference>
<comment type="caution">
    <text evidence="2">The sequence shown here is derived from an EMBL/GenBank/DDBJ whole genome shotgun (WGS) entry which is preliminary data.</text>
</comment>
<organism evidence="2 3">
    <name type="scientific">Purpureocillium lilacinum</name>
    <name type="common">Paecilomyces lilacinus</name>
    <dbReference type="NCBI Taxonomy" id="33203"/>
    <lineage>
        <taxon>Eukaryota</taxon>
        <taxon>Fungi</taxon>
        <taxon>Dikarya</taxon>
        <taxon>Ascomycota</taxon>
        <taxon>Pezizomycotina</taxon>
        <taxon>Sordariomycetes</taxon>
        <taxon>Hypocreomycetidae</taxon>
        <taxon>Hypocreales</taxon>
        <taxon>Ophiocordycipitaceae</taxon>
        <taxon>Purpureocillium</taxon>
    </lineage>
</organism>
<evidence type="ECO:0000313" key="2">
    <source>
        <dbReference type="EMBL" id="PWI67674.1"/>
    </source>
</evidence>
<reference evidence="2 3" key="1">
    <citation type="journal article" date="2016" name="Front. Microbiol.">
        <title>Genome and transcriptome sequences reveal the specific parasitism of the nematophagous Purpureocillium lilacinum 36-1.</title>
        <authorList>
            <person name="Xie J."/>
            <person name="Li S."/>
            <person name="Mo C."/>
            <person name="Xiao X."/>
            <person name="Peng D."/>
            <person name="Wang G."/>
            <person name="Xiao Y."/>
        </authorList>
    </citation>
    <scope>NUCLEOTIDE SEQUENCE [LARGE SCALE GENOMIC DNA]</scope>
    <source>
        <strain evidence="2 3">36-1</strain>
    </source>
</reference>
<protein>
    <submittedName>
        <fullName evidence="2">Uncharacterized protein</fullName>
    </submittedName>
</protein>
<name>A0A2U3DZK3_PURLI</name>
<evidence type="ECO:0000256" key="1">
    <source>
        <dbReference type="SAM" id="MobiDB-lite"/>
    </source>
</evidence>
<dbReference type="AlphaFoldDB" id="A0A2U3DZK3"/>
<evidence type="ECO:0000313" key="3">
    <source>
        <dbReference type="Proteomes" id="UP000245956"/>
    </source>
</evidence>
<dbReference type="EMBL" id="LCWV01000017">
    <property type="protein sequence ID" value="PWI67674.1"/>
    <property type="molecule type" value="Genomic_DNA"/>
</dbReference>
<sequence length="264" mass="28892">MHFTFSGGGRHSIMSSTSIFSQATFATVKPLAALICLPRSTQHSRFAAEQLRLILAALTLLRIRTPGAGAVFQHYARANDNKALYYSSTKRQERRDLSIIATADRLRRSNEVPRGIPIPVGKNIEGVAVNAASNLDIVERRVPTNRRLSHGASHGRIHQSLVLKHGLEDSTGAERDIVEEIDDHFSRGFEFVAELKQGGGPGDVGVRDGAALVEASSALELLACVSKWELEKLDAPKMEAANHDEAEERQGWHSQLPAQEMSGR</sequence>
<proteinExistence type="predicted"/>